<feature type="domain" description="Dihydroorotase catalytic" evidence="3">
    <location>
        <begin position="53"/>
        <end position="238"/>
    </location>
</feature>
<evidence type="ECO:0000256" key="1">
    <source>
        <dbReference type="ARBA" id="ARBA00022975"/>
    </source>
</evidence>
<keyword evidence="1" id="KW-0665">Pyrimidine biosynthesis</keyword>
<evidence type="ECO:0000313" key="5">
    <source>
        <dbReference type="Proteomes" id="UP001214170"/>
    </source>
</evidence>
<dbReference type="SUPFAM" id="SSF51338">
    <property type="entry name" value="Composite domain of metallo-dependent hydrolases"/>
    <property type="match status" value="1"/>
</dbReference>
<dbReference type="EC" id="3.5.2.3" evidence="4"/>
<dbReference type="RefSeq" id="WP_268079906.1">
    <property type="nucleotide sequence ID" value="NZ_CP106885.1"/>
</dbReference>
<dbReference type="InterPro" id="IPR050138">
    <property type="entry name" value="DHOase/Allantoinase_Hydrolase"/>
</dbReference>
<keyword evidence="5" id="KW-1185">Reference proteome</keyword>
<dbReference type="InterPro" id="IPR011059">
    <property type="entry name" value="Metal-dep_hydrolase_composite"/>
</dbReference>
<keyword evidence="4" id="KW-0378">Hydrolase</keyword>
<dbReference type="NCBIfam" id="NF005791">
    <property type="entry name" value="PRK07627.1"/>
    <property type="match status" value="1"/>
</dbReference>
<dbReference type="SUPFAM" id="SSF51556">
    <property type="entry name" value="Metallo-dependent hydrolases"/>
    <property type="match status" value="1"/>
</dbReference>
<organism evidence="4 5">
    <name type="scientific">Achromobacter spanius</name>
    <dbReference type="NCBI Taxonomy" id="217203"/>
    <lineage>
        <taxon>Bacteria</taxon>
        <taxon>Pseudomonadati</taxon>
        <taxon>Pseudomonadota</taxon>
        <taxon>Betaproteobacteria</taxon>
        <taxon>Burkholderiales</taxon>
        <taxon>Alcaligenaceae</taxon>
        <taxon>Achromobacter</taxon>
    </lineage>
</organism>
<dbReference type="Pfam" id="PF12890">
    <property type="entry name" value="DHOase"/>
    <property type="match status" value="1"/>
</dbReference>
<dbReference type="CDD" id="cd01317">
    <property type="entry name" value="DHOase_IIa"/>
    <property type="match status" value="1"/>
</dbReference>
<accession>A0ABY8GQN6</accession>
<gene>
    <name evidence="4" type="ORF">P8T11_22700</name>
</gene>
<dbReference type="InterPro" id="IPR024403">
    <property type="entry name" value="DHOase_cat"/>
</dbReference>
<dbReference type="Gene3D" id="3.20.20.140">
    <property type="entry name" value="Metal-dependent hydrolases"/>
    <property type="match status" value="1"/>
</dbReference>
<feature type="compositionally biased region" description="Low complexity" evidence="2">
    <location>
        <begin position="365"/>
        <end position="389"/>
    </location>
</feature>
<dbReference type="EMBL" id="CP121261">
    <property type="protein sequence ID" value="WFP07107.1"/>
    <property type="molecule type" value="Genomic_DNA"/>
</dbReference>
<evidence type="ECO:0000256" key="2">
    <source>
        <dbReference type="SAM" id="MobiDB-lite"/>
    </source>
</evidence>
<evidence type="ECO:0000313" key="4">
    <source>
        <dbReference type="EMBL" id="WFP07107.1"/>
    </source>
</evidence>
<dbReference type="PANTHER" id="PTHR43668">
    <property type="entry name" value="ALLANTOINASE"/>
    <property type="match status" value="1"/>
</dbReference>
<dbReference type="InterPro" id="IPR032466">
    <property type="entry name" value="Metal_Hydrolase"/>
</dbReference>
<evidence type="ECO:0000259" key="3">
    <source>
        <dbReference type="Pfam" id="PF12890"/>
    </source>
</evidence>
<sequence length="454" mass="46669">MRLHIANGRLIDPANGVDGPHDLFLADGRVAAVGAAPDGFHADRVLDATGLAVLPGLVDLSARVAQPGHATGLAFAPAELRAALAGGVTRLVMPPDAASDDALDEPGKVDALTRQMEAGQPRIHPLGAMTVGLAGETLTEMGLLAQAGCLAYAQGEHGIADTRVLWGAMRYASGLGYTLWLRPQDPWLAQGAVAASGAYAERLGLEGLPPQAETVALNTIFELQRATGARVHLTRLSTAPGLALLRAARREGLAVTADVSAHNLHLTDVDIGFFDTHFHLQPPLRGQRDRDAIQAALAEGLVQALCSDHTPVDKHGKAAPFPVSTPGATALELLLSLTLKWARDHRVPLADALARVTSGPGAVLSGISSGNSSGSSSGNSSGTSSGTSNPAAQAGQLGVGAPADACLVDLDAEWLVTPTALQSRSPHTPFAGMMLPGRVRATVVGGQLAWETSV</sequence>
<dbReference type="GO" id="GO:0004151">
    <property type="term" value="F:dihydroorotase activity"/>
    <property type="evidence" value="ECO:0007669"/>
    <property type="project" value="UniProtKB-EC"/>
</dbReference>
<protein>
    <submittedName>
        <fullName evidence="4">Dihydroorotase</fullName>
        <ecNumber evidence="4">3.5.2.3</ecNumber>
    </submittedName>
</protein>
<reference evidence="4 5" key="1">
    <citation type="submission" date="2023-03" db="EMBL/GenBank/DDBJ databases">
        <title>Achromobacter spanius LIG8.</title>
        <authorList>
            <person name="Shrestha S."/>
        </authorList>
    </citation>
    <scope>NUCLEOTIDE SEQUENCE [LARGE SCALE GENOMIC DNA]</scope>
    <source>
        <strain evidence="4 5">LIG8</strain>
    </source>
</reference>
<dbReference type="PANTHER" id="PTHR43668:SF2">
    <property type="entry name" value="ALLANTOINASE"/>
    <property type="match status" value="1"/>
</dbReference>
<feature type="region of interest" description="Disordered" evidence="2">
    <location>
        <begin position="365"/>
        <end position="396"/>
    </location>
</feature>
<name>A0ABY8GQN6_9BURK</name>
<proteinExistence type="predicted"/>
<dbReference type="InterPro" id="IPR004722">
    <property type="entry name" value="DHOase"/>
</dbReference>
<dbReference type="Proteomes" id="UP001214170">
    <property type="component" value="Chromosome"/>
</dbReference>
<dbReference type="Gene3D" id="2.30.40.10">
    <property type="entry name" value="Urease, subunit C, domain 1"/>
    <property type="match status" value="2"/>
</dbReference>